<dbReference type="PANTHER" id="PTHR24171:SF9">
    <property type="entry name" value="ANKYRIN REPEAT DOMAIN-CONTAINING PROTEIN 39"/>
    <property type="match status" value="1"/>
</dbReference>
<name>A0ABQ9E774_TEGGR</name>
<feature type="repeat" description="ANK" evidence="3">
    <location>
        <begin position="69"/>
        <end position="101"/>
    </location>
</feature>
<dbReference type="EMBL" id="JARBDR010000918">
    <property type="protein sequence ID" value="KAJ8301162.1"/>
    <property type="molecule type" value="Genomic_DNA"/>
</dbReference>
<evidence type="ECO:0000313" key="4">
    <source>
        <dbReference type="EMBL" id="KAJ8301162.1"/>
    </source>
</evidence>
<evidence type="ECO:0000256" key="1">
    <source>
        <dbReference type="ARBA" id="ARBA00022737"/>
    </source>
</evidence>
<keyword evidence="1" id="KW-0677">Repeat</keyword>
<keyword evidence="2 3" id="KW-0040">ANK repeat</keyword>
<dbReference type="InterPro" id="IPR002110">
    <property type="entry name" value="Ankyrin_rpt"/>
</dbReference>
<accession>A0ABQ9E774</accession>
<evidence type="ECO:0000256" key="2">
    <source>
        <dbReference type="ARBA" id="ARBA00023043"/>
    </source>
</evidence>
<evidence type="ECO:0000256" key="3">
    <source>
        <dbReference type="PROSITE-ProRule" id="PRU00023"/>
    </source>
</evidence>
<reference evidence="4 5" key="1">
    <citation type="submission" date="2022-12" db="EMBL/GenBank/DDBJ databases">
        <title>Chromosome-level genome of Tegillarca granosa.</title>
        <authorList>
            <person name="Kim J."/>
        </authorList>
    </citation>
    <scope>NUCLEOTIDE SEQUENCE [LARGE SCALE GENOMIC DNA]</scope>
    <source>
        <strain evidence="4">Teg-2019</strain>
        <tissue evidence="4">Adductor muscle</tissue>
    </source>
</reference>
<gene>
    <name evidence="4" type="ORF">KUTeg_020149</name>
</gene>
<dbReference type="SUPFAM" id="SSF48403">
    <property type="entry name" value="Ankyrin repeat"/>
    <property type="match status" value="1"/>
</dbReference>
<dbReference type="PROSITE" id="PS50088">
    <property type="entry name" value="ANK_REPEAT"/>
    <property type="match status" value="3"/>
</dbReference>
<proteinExistence type="predicted"/>
<evidence type="ECO:0000313" key="5">
    <source>
        <dbReference type="Proteomes" id="UP001217089"/>
    </source>
</evidence>
<organism evidence="4 5">
    <name type="scientific">Tegillarca granosa</name>
    <name type="common">Malaysian cockle</name>
    <name type="synonym">Anadara granosa</name>
    <dbReference type="NCBI Taxonomy" id="220873"/>
    <lineage>
        <taxon>Eukaryota</taxon>
        <taxon>Metazoa</taxon>
        <taxon>Spiralia</taxon>
        <taxon>Lophotrochozoa</taxon>
        <taxon>Mollusca</taxon>
        <taxon>Bivalvia</taxon>
        <taxon>Autobranchia</taxon>
        <taxon>Pteriomorphia</taxon>
        <taxon>Arcoida</taxon>
        <taxon>Arcoidea</taxon>
        <taxon>Arcidae</taxon>
        <taxon>Tegillarca</taxon>
    </lineage>
</organism>
<protein>
    <submittedName>
        <fullName evidence="4">Uncharacterized protein</fullName>
    </submittedName>
</protein>
<dbReference type="SMART" id="SM00248">
    <property type="entry name" value="ANK"/>
    <property type="match status" value="3"/>
</dbReference>
<keyword evidence="5" id="KW-1185">Reference proteome</keyword>
<comment type="caution">
    <text evidence="4">The sequence shown here is derived from an EMBL/GenBank/DDBJ whole genome shotgun (WGS) entry which is preliminary data.</text>
</comment>
<feature type="repeat" description="ANK" evidence="3">
    <location>
        <begin position="36"/>
        <end position="68"/>
    </location>
</feature>
<dbReference type="PROSITE" id="PS50297">
    <property type="entry name" value="ANK_REP_REGION"/>
    <property type="match status" value="3"/>
</dbReference>
<sequence length="239" mass="26876">MAISLIDAIRQGDLELAKHILIHRKYKEIDSQYSRKDGTALYWASCLGILDIVRLLVLHGADVNSETSWKSTPLHAACDNNHCDIVRYLIKCGANVNETTQNGNTPCHLAAYRGFAEIVQILVENGASTHVYNDKYKTVMEEAKNNGHEKIVEYITAVRRLVQGNSNLHGPVGKTTVLLFPPLENITQNTQSNLINDTEEYRCLQYNDNENDCFGVNSLNDLSLTSNKNYQSKMSFKNI</sequence>
<dbReference type="Proteomes" id="UP001217089">
    <property type="component" value="Unassembled WGS sequence"/>
</dbReference>
<dbReference type="PANTHER" id="PTHR24171">
    <property type="entry name" value="ANKYRIN REPEAT DOMAIN-CONTAINING PROTEIN 39-RELATED"/>
    <property type="match status" value="1"/>
</dbReference>
<dbReference type="Gene3D" id="1.25.40.20">
    <property type="entry name" value="Ankyrin repeat-containing domain"/>
    <property type="match status" value="1"/>
</dbReference>
<feature type="repeat" description="ANK" evidence="3">
    <location>
        <begin position="102"/>
        <end position="134"/>
    </location>
</feature>
<dbReference type="InterPro" id="IPR036770">
    <property type="entry name" value="Ankyrin_rpt-contain_sf"/>
</dbReference>
<dbReference type="Pfam" id="PF00023">
    <property type="entry name" value="Ank"/>
    <property type="match status" value="1"/>
</dbReference>
<dbReference type="Pfam" id="PF12796">
    <property type="entry name" value="Ank_2"/>
    <property type="match status" value="1"/>
</dbReference>